<dbReference type="GO" id="GO:0015031">
    <property type="term" value="P:protein transport"/>
    <property type="evidence" value="ECO:0007669"/>
    <property type="project" value="InterPro"/>
</dbReference>
<evidence type="ECO:0000256" key="1">
    <source>
        <dbReference type="ARBA" id="ARBA00004377"/>
    </source>
</evidence>
<keyword evidence="6 9" id="KW-0812">Transmembrane</keyword>
<feature type="domain" description="AprE-like long alpha-helical hairpin" evidence="10">
    <location>
        <begin position="86"/>
        <end position="274"/>
    </location>
</feature>
<dbReference type="EMBL" id="MAJU01000009">
    <property type="protein sequence ID" value="OCH21222.1"/>
    <property type="molecule type" value="Genomic_DNA"/>
</dbReference>
<keyword evidence="8 9" id="KW-0472">Membrane</keyword>
<comment type="similarity">
    <text evidence="2 9">Belongs to the membrane fusion protein (MFP) (TC 8.A.1) family.</text>
</comment>
<sequence>MTQFSTTRIITLCSAFILLTIGGFVWWATTAQLSSASIANGSLIVESQRKKIQHLQGGWVKAIHVTEGQHVEKGDLLIELANTKADSDYYRLMLRSISLKATIERLQAELTDNNIVSWTEEYHDEANSADVMNILNNQTLQFQQFLLRNELRTSQYTQNKEQLTEQIRGSKSQLKSIKRQLQLVSKEINMMKGLVKKGYVSQTKMFEIQRHQASIESQREELQTKINVSTRQLTSLKQDFEAKDIELKQSLSSQSNQLEKEWLDTNQALKTALDVRSRIKVRSEHTGTIVGLNIHSIGGVVNPGDIIMEIVPNNEQLIVQAIIKPEDIDVVRTGQTAKVRLNAYNVRKTPPITGTVIYVAADRLNKKGEKESGYLVKVQLLQEEITKLTNVELYPGMPTDVLILLENRTLWDYFTAPLFNSYYKAFREQ</sequence>
<evidence type="ECO:0000256" key="7">
    <source>
        <dbReference type="ARBA" id="ARBA00022989"/>
    </source>
</evidence>
<dbReference type="PANTHER" id="PTHR30386:SF17">
    <property type="entry name" value="ALKALINE PROTEASE SECRETION PROTEIN APRE"/>
    <property type="match status" value="1"/>
</dbReference>
<dbReference type="PANTHER" id="PTHR30386">
    <property type="entry name" value="MEMBRANE FUSION SUBUNIT OF EMRAB-TOLC MULTIDRUG EFFLUX PUMP"/>
    <property type="match status" value="1"/>
</dbReference>
<evidence type="ECO:0000313" key="12">
    <source>
        <dbReference type="EMBL" id="OCH21222.1"/>
    </source>
</evidence>
<dbReference type="NCBIfam" id="TIGR01843">
    <property type="entry name" value="type_I_hlyD"/>
    <property type="match status" value="1"/>
</dbReference>
<dbReference type="InterPro" id="IPR010129">
    <property type="entry name" value="T1SS_HlyD"/>
</dbReference>
<evidence type="ECO:0000256" key="3">
    <source>
        <dbReference type="ARBA" id="ARBA00022448"/>
    </source>
</evidence>
<evidence type="ECO:0000256" key="8">
    <source>
        <dbReference type="ARBA" id="ARBA00023136"/>
    </source>
</evidence>
<keyword evidence="4 9" id="KW-1003">Cell membrane</keyword>
<comment type="subcellular location">
    <subcellularLocation>
        <location evidence="1 9">Cell inner membrane</location>
        <topology evidence="1 9">Single-pass membrane protein</topology>
    </subcellularLocation>
</comment>
<feature type="domain" description="AprE-like beta-barrel" evidence="11">
    <location>
        <begin position="317"/>
        <end position="404"/>
    </location>
</feature>
<dbReference type="STRING" id="688.A6E04_11805"/>
<dbReference type="RefSeq" id="WP_065611060.1">
    <property type="nucleotide sequence ID" value="NZ_CAWMPN010000009.1"/>
</dbReference>
<dbReference type="Pfam" id="PF25994">
    <property type="entry name" value="HH_AprE"/>
    <property type="match status" value="1"/>
</dbReference>
<evidence type="ECO:0000256" key="4">
    <source>
        <dbReference type="ARBA" id="ARBA00022475"/>
    </source>
</evidence>
<keyword evidence="7 9" id="KW-1133">Transmembrane helix</keyword>
<dbReference type="InterPro" id="IPR050739">
    <property type="entry name" value="MFP"/>
</dbReference>
<evidence type="ECO:0000256" key="2">
    <source>
        <dbReference type="ARBA" id="ARBA00009477"/>
    </source>
</evidence>
<dbReference type="PRINTS" id="PR01490">
    <property type="entry name" value="RTXTOXIND"/>
</dbReference>
<protein>
    <recommendedName>
        <fullName evidence="9">Membrane fusion protein (MFP) family protein</fullName>
    </recommendedName>
</protein>
<comment type="caution">
    <text evidence="12">The sequence shown here is derived from an EMBL/GenBank/DDBJ whole genome shotgun (WGS) entry which is preliminary data.</text>
</comment>
<dbReference type="Pfam" id="PF26002">
    <property type="entry name" value="Beta-barrel_AprE"/>
    <property type="match status" value="1"/>
</dbReference>
<dbReference type="OrthoDB" id="9775513at2"/>
<dbReference type="Gene3D" id="2.40.30.170">
    <property type="match status" value="1"/>
</dbReference>
<evidence type="ECO:0000259" key="11">
    <source>
        <dbReference type="Pfam" id="PF26002"/>
    </source>
</evidence>
<dbReference type="Proteomes" id="UP000093523">
    <property type="component" value="Unassembled WGS sequence"/>
</dbReference>
<evidence type="ECO:0000256" key="9">
    <source>
        <dbReference type="RuleBase" id="RU365093"/>
    </source>
</evidence>
<keyword evidence="3 9" id="KW-0813">Transport</keyword>
<dbReference type="GO" id="GO:0005886">
    <property type="term" value="C:plasma membrane"/>
    <property type="evidence" value="ECO:0007669"/>
    <property type="project" value="UniProtKB-SubCell"/>
</dbReference>
<proteinExistence type="inferred from homology"/>
<keyword evidence="5 9" id="KW-0997">Cell inner membrane</keyword>
<organism evidence="12 13">
    <name type="scientific">Aliivibrio logei</name>
    <name type="common">Vibrio logei</name>
    <dbReference type="NCBI Taxonomy" id="688"/>
    <lineage>
        <taxon>Bacteria</taxon>
        <taxon>Pseudomonadati</taxon>
        <taxon>Pseudomonadota</taxon>
        <taxon>Gammaproteobacteria</taxon>
        <taxon>Vibrionales</taxon>
        <taxon>Vibrionaceae</taxon>
        <taxon>Aliivibrio</taxon>
    </lineage>
</organism>
<evidence type="ECO:0000256" key="6">
    <source>
        <dbReference type="ARBA" id="ARBA00022692"/>
    </source>
</evidence>
<dbReference type="Gene3D" id="2.40.50.100">
    <property type="match status" value="1"/>
</dbReference>
<evidence type="ECO:0000256" key="5">
    <source>
        <dbReference type="ARBA" id="ARBA00022519"/>
    </source>
</evidence>
<name>A0A1B9NZ18_ALILO</name>
<evidence type="ECO:0000259" key="10">
    <source>
        <dbReference type="Pfam" id="PF25994"/>
    </source>
</evidence>
<evidence type="ECO:0000313" key="13">
    <source>
        <dbReference type="Proteomes" id="UP000093523"/>
    </source>
</evidence>
<accession>A0A1B9NZ18</accession>
<dbReference type="InterPro" id="IPR058781">
    <property type="entry name" value="HH_AprE-like"/>
</dbReference>
<gene>
    <name evidence="12" type="ORF">A6E04_11805</name>
</gene>
<reference evidence="12 13" key="1">
    <citation type="submission" date="2016-06" db="EMBL/GenBank/DDBJ databases">
        <authorList>
            <person name="Kjaerup R.B."/>
            <person name="Dalgaard T.S."/>
            <person name="Juul-Madsen H.R."/>
        </authorList>
    </citation>
    <scope>NUCLEOTIDE SEQUENCE [LARGE SCALE GENOMIC DNA]</scope>
    <source>
        <strain evidence="12 13">1S159</strain>
    </source>
</reference>
<dbReference type="InterPro" id="IPR058982">
    <property type="entry name" value="Beta-barrel_AprE"/>
</dbReference>
<feature type="transmembrane region" description="Helical" evidence="9">
    <location>
        <begin position="9"/>
        <end position="28"/>
    </location>
</feature>
<dbReference type="AlphaFoldDB" id="A0A1B9NZ18"/>